<dbReference type="SUPFAM" id="SSF51556">
    <property type="entry name" value="Metallo-dependent hydrolases"/>
    <property type="match status" value="1"/>
</dbReference>
<dbReference type="EMBL" id="FQVB01000007">
    <property type="protein sequence ID" value="SHE77410.1"/>
    <property type="molecule type" value="Genomic_DNA"/>
</dbReference>
<dbReference type="SUPFAM" id="SSF51338">
    <property type="entry name" value="Composite domain of metallo-dependent hydrolases"/>
    <property type="match status" value="1"/>
</dbReference>
<feature type="region of interest" description="Disordered" evidence="2">
    <location>
        <begin position="104"/>
        <end position="144"/>
    </location>
</feature>
<feature type="domain" description="Amidohydrolase-related" evidence="3">
    <location>
        <begin position="63"/>
        <end position="386"/>
    </location>
</feature>
<evidence type="ECO:0000259" key="3">
    <source>
        <dbReference type="Pfam" id="PF01979"/>
    </source>
</evidence>
<protein>
    <submittedName>
        <fullName evidence="4">Cytosine/adenosine deaminase</fullName>
    </submittedName>
</protein>
<dbReference type="STRING" id="1121391.SAMN02745206_00803"/>
<name>A0A1M4W8C4_9BACT</name>
<dbReference type="AlphaFoldDB" id="A0A1M4W8C4"/>
<feature type="compositionally biased region" description="Basic and acidic residues" evidence="2">
    <location>
        <begin position="104"/>
        <end position="121"/>
    </location>
</feature>
<proteinExistence type="predicted"/>
<reference evidence="5" key="1">
    <citation type="submission" date="2016-11" db="EMBL/GenBank/DDBJ databases">
        <authorList>
            <person name="Varghese N."/>
            <person name="Submissions S."/>
        </authorList>
    </citation>
    <scope>NUCLEOTIDE SEQUENCE [LARGE SCALE GENOMIC DNA]</scope>
    <source>
        <strain evidence="5">DSM 9756</strain>
    </source>
</reference>
<sequence length="426" mass="45994">MNPSETVTIHRADWVLPMTAPPVQDGAVAVAGDRIAAVGPWREVIGRRPSGGCREVDHGRAALLPGLVNAHTHLDWSLLQGRIPDDPPGFPAWVRGLFAQREALDPESRRRARSQGREELHASGTAVAADVRNPPPEGAEAPPPGAFPVEVRFVEVLGFHLTGLAEAGVSGAVADAPGRSEEAAFHPFRVETLAAHSLYAASPELIREAKEWTRRRGLPFSIHVAEHPEELEFVQRGTGFCRTLLESLGRWNPRWRPFGASPVAALEALGVLDRSTILVHAVYMDDDDWDRVARAGATVCFCPRSNRFITGGRPKLKDALARGIRVCLGTDSRASNEDLNLFKEAAYGLTLWGGVGPERILSMISINGAKALGVDGAWGRLGPGAAVPFLRVDLGGAVSRARDLAEGIVCRGAEGHVQWVMNEWRV</sequence>
<dbReference type="InterPro" id="IPR050287">
    <property type="entry name" value="MTA/SAH_deaminase"/>
</dbReference>
<feature type="compositionally biased region" description="Pro residues" evidence="2">
    <location>
        <begin position="133"/>
        <end position="144"/>
    </location>
</feature>
<accession>A0A1M4W8C4</accession>
<dbReference type="Proteomes" id="UP000184076">
    <property type="component" value="Unassembled WGS sequence"/>
</dbReference>
<gene>
    <name evidence="4" type="ORF">SAMN02745206_00803</name>
</gene>
<keyword evidence="1" id="KW-0378">Hydrolase</keyword>
<dbReference type="InterPro" id="IPR006680">
    <property type="entry name" value="Amidohydro-rel"/>
</dbReference>
<dbReference type="InterPro" id="IPR011059">
    <property type="entry name" value="Metal-dep_hydrolase_composite"/>
</dbReference>
<dbReference type="Gene3D" id="3.20.20.140">
    <property type="entry name" value="Metal-dependent hydrolases"/>
    <property type="match status" value="1"/>
</dbReference>
<organism evidence="4 5">
    <name type="scientific">Desulfacinum infernum DSM 9756</name>
    <dbReference type="NCBI Taxonomy" id="1121391"/>
    <lineage>
        <taxon>Bacteria</taxon>
        <taxon>Pseudomonadati</taxon>
        <taxon>Thermodesulfobacteriota</taxon>
        <taxon>Syntrophobacteria</taxon>
        <taxon>Syntrophobacterales</taxon>
        <taxon>Syntrophobacteraceae</taxon>
        <taxon>Desulfacinum</taxon>
    </lineage>
</organism>
<dbReference type="Pfam" id="PF01979">
    <property type="entry name" value="Amidohydro_1"/>
    <property type="match status" value="1"/>
</dbReference>
<evidence type="ECO:0000256" key="2">
    <source>
        <dbReference type="SAM" id="MobiDB-lite"/>
    </source>
</evidence>
<keyword evidence="5" id="KW-1185">Reference proteome</keyword>
<dbReference type="InterPro" id="IPR032466">
    <property type="entry name" value="Metal_Hydrolase"/>
</dbReference>
<dbReference type="PANTHER" id="PTHR43794">
    <property type="entry name" value="AMINOHYDROLASE SSNA-RELATED"/>
    <property type="match status" value="1"/>
</dbReference>
<evidence type="ECO:0000256" key="1">
    <source>
        <dbReference type="ARBA" id="ARBA00022801"/>
    </source>
</evidence>
<dbReference type="RefSeq" id="WP_073037199.1">
    <property type="nucleotide sequence ID" value="NZ_FQVB01000007.1"/>
</dbReference>
<evidence type="ECO:0000313" key="5">
    <source>
        <dbReference type="Proteomes" id="UP000184076"/>
    </source>
</evidence>
<dbReference type="OrthoDB" id="9807210at2"/>
<dbReference type="GO" id="GO:0016810">
    <property type="term" value="F:hydrolase activity, acting on carbon-nitrogen (but not peptide) bonds"/>
    <property type="evidence" value="ECO:0007669"/>
    <property type="project" value="InterPro"/>
</dbReference>
<evidence type="ECO:0000313" key="4">
    <source>
        <dbReference type="EMBL" id="SHE77410.1"/>
    </source>
</evidence>
<dbReference type="PANTHER" id="PTHR43794:SF11">
    <property type="entry name" value="AMIDOHYDROLASE-RELATED DOMAIN-CONTAINING PROTEIN"/>
    <property type="match status" value="1"/>
</dbReference>